<evidence type="ECO:0000313" key="2">
    <source>
        <dbReference type="EMBL" id="KAG9188025.1"/>
    </source>
</evidence>
<proteinExistence type="predicted"/>
<evidence type="ECO:0000313" key="3">
    <source>
        <dbReference type="Proteomes" id="UP001199106"/>
    </source>
</evidence>
<accession>A0AAD4I432</accession>
<keyword evidence="3" id="KW-1185">Reference proteome</keyword>
<comment type="caution">
    <text evidence="2">The sequence shown here is derived from an EMBL/GenBank/DDBJ whole genome shotgun (WGS) entry which is preliminary data.</text>
</comment>
<organism evidence="2 3">
    <name type="scientific">Alternaria panax</name>
    <dbReference type="NCBI Taxonomy" id="48097"/>
    <lineage>
        <taxon>Eukaryota</taxon>
        <taxon>Fungi</taxon>
        <taxon>Dikarya</taxon>
        <taxon>Ascomycota</taxon>
        <taxon>Pezizomycotina</taxon>
        <taxon>Dothideomycetes</taxon>
        <taxon>Pleosporomycetidae</taxon>
        <taxon>Pleosporales</taxon>
        <taxon>Pleosporineae</taxon>
        <taxon>Pleosporaceae</taxon>
        <taxon>Alternaria</taxon>
        <taxon>Alternaria sect. Panax</taxon>
    </lineage>
</organism>
<evidence type="ECO:0000256" key="1">
    <source>
        <dbReference type="SAM" id="MobiDB-lite"/>
    </source>
</evidence>
<dbReference type="EMBL" id="JAANER010000006">
    <property type="protein sequence ID" value="KAG9188025.1"/>
    <property type="molecule type" value="Genomic_DNA"/>
</dbReference>
<dbReference type="Proteomes" id="UP001199106">
    <property type="component" value="Unassembled WGS sequence"/>
</dbReference>
<feature type="compositionally biased region" description="Basic residues" evidence="1">
    <location>
        <begin position="34"/>
        <end position="43"/>
    </location>
</feature>
<gene>
    <name evidence="2" type="ORF">G6011_01948</name>
</gene>
<feature type="compositionally biased region" description="Polar residues" evidence="1">
    <location>
        <begin position="21"/>
        <end position="33"/>
    </location>
</feature>
<reference evidence="2" key="1">
    <citation type="submission" date="2021-07" db="EMBL/GenBank/DDBJ databases">
        <title>Genome Resource of American Ginseng Black Spot Pathogen Alternaria panax.</title>
        <authorList>
            <person name="Qiu C."/>
            <person name="Wang W."/>
            <person name="Liu Z."/>
        </authorList>
    </citation>
    <scope>NUCLEOTIDE SEQUENCE</scope>
    <source>
        <strain evidence="2">BNCC115425</strain>
    </source>
</reference>
<sequence>MSLFPNILDISAFNIMLAQHQQTRESPQLPTSSPRKHTQKPHPHYQITPDHLSEAVLDFFSHMFAPTSYQSCYCSTPCWAPAPYHTDPHIAAVGHDKKLRIVVDDDIVVLEDGEEDGGPLCREATIESWKVGEGKKERRSSSRRRSLQWLAGVIGREKK</sequence>
<feature type="region of interest" description="Disordered" evidence="1">
    <location>
        <begin position="21"/>
        <end position="45"/>
    </location>
</feature>
<dbReference type="AlphaFoldDB" id="A0AAD4I432"/>
<protein>
    <submittedName>
        <fullName evidence="2">Uncharacterized protein</fullName>
    </submittedName>
</protein>
<name>A0AAD4I432_9PLEO</name>